<evidence type="ECO:0000313" key="2">
    <source>
        <dbReference type="EMBL" id="PCG07505.1"/>
    </source>
</evidence>
<accession>A0A2A4HV09</accession>
<dbReference type="Pfam" id="PF13672">
    <property type="entry name" value="PP2C_2"/>
    <property type="match status" value="1"/>
</dbReference>
<evidence type="ECO:0000313" key="3">
    <source>
        <dbReference type="Proteomes" id="UP000218784"/>
    </source>
</evidence>
<sequence>MWTWVAASVRGTSHERTGTRRQDAFRCSQADNGRTLVAVACDGAGSASRGGEGASLVTRRLSLAAQAHLRTSLDLPSDELVRDWIDSVRDLIAAAAERRGLRPRDFATTLIMVIARAGQTLTVHVGDGAAVGRLTDDGRWVSLSWPENGEFASTTFFVTDDVGVRLRIERTDRDLDRIAVMTDGIERLALDLAGGVPHGPFFQGISEPVATSLIAGRDGPLSRKLAQYLSSDAINTRTDDDKTLIVASRRGT</sequence>
<dbReference type="InterPro" id="IPR001932">
    <property type="entry name" value="PPM-type_phosphatase-like_dom"/>
</dbReference>
<dbReference type="EMBL" id="NWVD01000020">
    <property type="protein sequence ID" value="PCG07505.1"/>
    <property type="molecule type" value="Genomic_DNA"/>
</dbReference>
<protein>
    <recommendedName>
        <fullName evidence="1">PPM-type phosphatase domain-containing protein</fullName>
    </recommendedName>
</protein>
<dbReference type="InterPro" id="IPR036457">
    <property type="entry name" value="PPM-type-like_dom_sf"/>
</dbReference>
<dbReference type="Gene3D" id="3.60.40.10">
    <property type="entry name" value="PPM-type phosphatase domain"/>
    <property type="match status" value="1"/>
</dbReference>
<dbReference type="Proteomes" id="UP000218784">
    <property type="component" value="Unassembled WGS sequence"/>
</dbReference>
<feature type="domain" description="PPM-type phosphatase" evidence="1">
    <location>
        <begin position="10"/>
        <end position="228"/>
    </location>
</feature>
<dbReference type="SUPFAM" id="SSF81606">
    <property type="entry name" value="PP2C-like"/>
    <property type="match status" value="1"/>
</dbReference>
<name>A0A2A4HV09_9SPHN</name>
<organism evidence="2 3">
    <name type="scientific">Sphingomonas ginsenosidimutans</name>
    <dbReference type="NCBI Taxonomy" id="862134"/>
    <lineage>
        <taxon>Bacteria</taxon>
        <taxon>Pseudomonadati</taxon>
        <taxon>Pseudomonadota</taxon>
        <taxon>Alphaproteobacteria</taxon>
        <taxon>Sphingomonadales</taxon>
        <taxon>Sphingomonadaceae</taxon>
        <taxon>Sphingomonas</taxon>
    </lineage>
</organism>
<reference evidence="2 3" key="1">
    <citation type="submission" date="2017-09" db="EMBL/GenBank/DDBJ databases">
        <title>Sphingomonas ginsenosidimutans KACC 14949, whole genome shotgun sequence.</title>
        <authorList>
            <person name="Feng G."/>
            <person name="Zhu H."/>
        </authorList>
    </citation>
    <scope>NUCLEOTIDE SEQUENCE [LARGE SCALE GENOMIC DNA]</scope>
    <source>
        <strain evidence="2 3">KACC 14949</strain>
    </source>
</reference>
<comment type="caution">
    <text evidence="2">The sequence shown here is derived from an EMBL/GenBank/DDBJ whole genome shotgun (WGS) entry which is preliminary data.</text>
</comment>
<evidence type="ECO:0000259" key="1">
    <source>
        <dbReference type="Pfam" id="PF13672"/>
    </source>
</evidence>
<keyword evidence="3" id="KW-1185">Reference proteome</keyword>
<gene>
    <name evidence="2" type="ORF">COA17_18015</name>
</gene>
<proteinExistence type="predicted"/>
<dbReference type="AlphaFoldDB" id="A0A2A4HV09"/>
<dbReference type="RefSeq" id="WP_096614238.1">
    <property type="nucleotide sequence ID" value="NZ_NWVD01000020.1"/>
</dbReference>